<dbReference type="Pfam" id="PF04542">
    <property type="entry name" value="Sigma70_r2"/>
    <property type="match status" value="1"/>
</dbReference>
<gene>
    <name evidence="6" type="ORF">ENW00_08500</name>
</gene>
<dbReference type="EMBL" id="DTIN01000037">
    <property type="protein sequence ID" value="HFX14165.1"/>
    <property type="molecule type" value="Genomic_DNA"/>
</dbReference>
<dbReference type="GO" id="GO:0016987">
    <property type="term" value="F:sigma factor activity"/>
    <property type="evidence" value="ECO:0007669"/>
    <property type="project" value="UniProtKB-KW"/>
</dbReference>
<evidence type="ECO:0000256" key="1">
    <source>
        <dbReference type="ARBA" id="ARBA00023015"/>
    </source>
</evidence>
<protein>
    <submittedName>
        <fullName evidence="6">Sigma-70 family RNA polymerase sigma factor</fullName>
    </submittedName>
</protein>
<sequence>MNEDFGELKKLLSEIESFLKKYEENRTLELEKELPSLLIRTKNLQNSLEKILKHLELINDMLKNITQTLPKIQNTEETINNKIELKDYIIPLLEALYKLGGKASNTELIKHIEPTIKAILMEKNIPDINLIPWQKDIQECKLILIDKGFLNKDSPNHIWELSVKGYDYVKQYLNDIIYEILPKPTFTLENNENINDYIEEVSTKMYNLSKELNININDDSIKNFIKEVNKYKPPSPSEEIALFEKVKKGDKKARDTLILSYSFLVLDIAQKYKLKNLELWDLIQEGYIGLAKAVDSFNYKKGSKFSSYATFWIKTQIEKYIKKKNN</sequence>
<proteinExistence type="predicted"/>
<keyword evidence="2" id="KW-0731">Sigma factor</keyword>
<organism evidence="6">
    <name type="scientific">Dictyoglomus thermophilum</name>
    <dbReference type="NCBI Taxonomy" id="14"/>
    <lineage>
        <taxon>Bacteria</taxon>
        <taxon>Pseudomonadati</taxon>
        <taxon>Dictyoglomota</taxon>
        <taxon>Dictyoglomia</taxon>
        <taxon>Dictyoglomales</taxon>
        <taxon>Dictyoglomaceae</taxon>
        <taxon>Dictyoglomus</taxon>
    </lineage>
</organism>
<dbReference type="InterPro" id="IPR050813">
    <property type="entry name" value="Sigma-70_Factor"/>
</dbReference>
<comment type="caution">
    <text evidence="6">The sequence shown here is derived from an EMBL/GenBank/DDBJ whole genome shotgun (WGS) entry which is preliminary data.</text>
</comment>
<dbReference type="SUPFAM" id="SSF88946">
    <property type="entry name" value="Sigma2 domain of RNA polymerase sigma factors"/>
    <property type="match status" value="1"/>
</dbReference>
<accession>A0A7C3RXH2</accession>
<dbReference type="InterPro" id="IPR014284">
    <property type="entry name" value="RNA_pol_sigma-70_dom"/>
</dbReference>
<evidence type="ECO:0000313" key="6">
    <source>
        <dbReference type="EMBL" id="HFX14165.1"/>
    </source>
</evidence>
<dbReference type="GO" id="GO:0003677">
    <property type="term" value="F:DNA binding"/>
    <property type="evidence" value="ECO:0007669"/>
    <property type="project" value="UniProtKB-KW"/>
</dbReference>
<dbReference type="GO" id="GO:0006352">
    <property type="term" value="P:DNA-templated transcription initiation"/>
    <property type="evidence" value="ECO:0007669"/>
    <property type="project" value="InterPro"/>
</dbReference>
<dbReference type="Gene3D" id="1.20.120.1810">
    <property type="match status" value="1"/>
</dbReference>
<reference evidence="6" key="1">
    <citation type="journal article" date="2020" name="mSystems">
        <title>Genome- and Community-Level Interaction Insights into Carbon Utilization and Element Cycling Functions of Hydrothermarchaeota in Hydrothermal Sediment.</title>
        <authorList>
            <person name="Zhou Z."/>
            <person name="Liu Y."/>
            <person name="Xu W."/>
            <person name="Pan J."/>
            <person name="Luo Z.H."/>
            <person name="Li M."/>
        </authorList>
    </citation>
    <scope>NUCLEOTIDE SEQUENCE [LARGE SCALE GENOMIC DNA]</scope>
    <source>
        <strain evidence="6">SpSt-81</strain>
    </source>
</reference>
<evidence type="ECO:0000256" key="3">
    <source>
        <dbReference type="ARBA" id="ARBA00023125"/>
    </source>
</evidence>
<evidence type="ECO:0000259" key="5">
    <source>
        <dbReference type="Pfam" id="PF04542"/>
    </source>
</evidence>
<dbReference type="PANTHER" id="PTHR30376:SF3">
    <property type="entry name" value="RNA POLYMERASE SIGMA FACTOR RPOH"/>
    <property type="match status" value="1"/>
</dbReference>
<dbReference type="NCBIfam" id="TIGR02937">
    <property type="entry name" value="sigma70-ECF"/>
    <property type="match status" value="1"/>
</dbReference>
<dbReference type="InterPro" id="IPR013325">
    <property type="entry name" value="RNA_pol_sigma_r2"/>
</dbReference>
<dbReference type="PRINTS" id="PR00046">
    <property type="entry name" value="SIGMA70FCT"/>
</dbReference>
<dbReference type="PANTHER" id="PTHR30376">
    <property type="entry name" value="SIGMA FACTOR RPOH HEAT SHOCK RELATED"/>
    <property type="match status" value="1"/>
</dbReference>
<evidence type="ECO:0000256" key="4">
    <source>
        <dbReference type="ARBA" id="ARBA00023163"/>
    </source>
</evidence>
<dbReference type="InterPro" id="IPR000943">
    <property type="entry name" value="RNA_pol_sigma70"/>
</dbReference>
<name>A0A7C3RXH2_DICTH</name>
<keyword evidence="3" id="KW-0238">DNA-binding</keyword>
<feature type="domain" description="RNA polymerase sigma-70 region 2" evidence="5">
    <location>
        <begin position="258"/>
        <end position="325"/>
    </location>
</feature>
<dbReference type="InterPro" id="IPR007627">
    <property type="entry name" value="RNA_pol_sigma70_r2"/>
</dbReference>
<evidence type="ECO:0000256" key="2">
    <source>
        <dbReference type="ARBA" id="ARBA00023082"/>
    </source>
</evidence>
<keyword evidence="1" id="KW-0805">Transcription regulation</keyword>
<keyword evidence="4" id="KW-0804">Transcription</keyword>
<dbReference type="AlphaFoldDB" id="A0A7C3RXH2"/>